<gene>
    <name evidence="3" type="ORF">IEQ44_05895</name>
</gene>
<dbReference type="Gene3D" id="3.40.50.1010">
    <property type="entry name" value="5'-nuclease"/>
    <property type="match status" value="1"/>
</dbReference>
<protein>
    <submittedName>
        <fullName evidence="3">NYN domain-containing protein</fullName>
    </submittedName>
</protein>
<dbReference type="CDD" id="cd18722">
    <property type="entry name" value="PIN_NicB-like"/>
    <property type="match status" value="1"/>
</dbReference>
<dbReference type="InterPro" id="IPR021139">
    <property type="entry name" value="NYN"/>
</dbReference>
<organism evidence="3 4">
    <name type="scientific">Nocardioides malaquae</name>
    <dbReference type="NCBI Taxonomy" id="2773426"/>
    <lineage>
        <taxon>Bacteria</taxon>
        <taxon>Bacillati</taxon>
        <taxon>Actinomycetota</taxon>
        <taxon>Actinomycetes</taxon>
        <taxon>Propionibacteriales</taxon>
        <taxon>Nocardioidaceae</taxon>
        <taxon>Nocardioides</taxon>
    </lineage>
</organism>
<dbReference type="Proteomes" id="UP000756387">
    <property type="component" value="Unassembled WGS sequence"/>
</dbReference>
<evidence type="ECO:0000313" key="3">
    <source>
        <dbReference type="EMBL" id="MBE7324178.1"/>
    </source>
</evidence>
<feature type="compositionally biased region" description="Basic and acidic residues" evidence="1">
    <location>
        <begin position="1"/>
        <end position="21"/>
    </location>
</feature>
<accession>A0ABR9RRJ0</accession>
<keyword evidence="4" id="KW-1185">Reference proteome</keyword>
<reference evidence="3 4" key="1">
    <citation type="submission" date="2020-10" db="EMBL/GenBank/DDBJ databases">
        <title>Nocardioides sp. isolated from sludge.</title>
        <authorList>
            <person name="Zhang X."/>
        </authorList>
    </citation>
    <scope>NUCLEOTIDE SEQUENCE [LARGE SCALE GENOMIC DNA]</scope>
    <source>
        <strain evidence="3 4">Y6</strain>
    </source>
</reference>
<dbReference type="RefSeq" id="WP_193637505.1">
    <property type="nucleotide sequence ID" value="NZ_JADCSA010000004.1"/>
</dbReference>
<dbReference type="InterPro" id="IPR047140">
    <property type="entry name" value="LabA"/>
</dbReference>
<name>A0ABR9RRJ0_9ACTN</name>
<feature type="region of interest" description="Disordered" evidence="1">
    <location>
        <begin position="1"/>
        <end position="38"/>
    </location>
</feature>
<feature type="domain" description="NYN" evidence="2">
    <location>
        <begin position="44"/>
        <end position="209"/>
    </location>
</feature>
<evidence type="ECO:0000313" key="4">
    <source>
        <dbReference type="Proteomes" id="UP000756387"/>
    </source>
</evidence>
<dbReference type="EMBL" id="JADCSA010000004">
    <property type="protein sequence ID" value="MBE7324178.1"/>
    <property type="molecule type" value="Genomic_DNA"/>
</dbReference>
<dbReference type="PANTHER" id="PTHR35458">
    <property type="entry name" value="SLR0755 PROTEIN"/>
    <property type="match status" value="1"/>
</dbReference>
<comment type="caution">
    <text evidence="3">The sequence shown here is derived from an EMBL/GenBank/DDBJ whole genome shotgun (WGS) entry which is preliminary data.</text>
</comment>
<evidence type="ECO:0000256" key="1">
    <source>
        <dbReference type="SAM" id="MobiDB-lite"/>
    </source>
</evidence>
<proteinExistence type="predicted"/>
<dbReference type="PANTHER" id="PTHR35458:SF8">
    <property type="entry name" value="SLR0650 PROTEIN"/>
    <property type="match status" value="1"/>
</dbReference>
<evidence type="ECO:0000259" key="2">
    <source>
        <dbReference type="Pfam" id="PF01936"/>
    </source>
</evidence>
<dbReference type="Pfam" id="PF01936">
    <property type="entry name" value="NYN"/>
    <property type="match status" value="1"/>
</dbReference>
<sequence length="242" mass="26673">MSPGEAEKRNGPREGAVEPLDKPTAGYAADSSRTPSPRQLATKRVAVFVDGFNLYYGLHDNTGRKHLWLDLHALATSLLKPDQRLVGVNYFTARVRNQPEGAARQAQYIGALKATGVRVVEGRFQEKTMTCKGCQKSWRTYEEKESDVNLCVALMEGAHQHQFDVALVVSGDSDMVPAVRAVRAMNSAIRIIAVFPPRRFSAELKGAVHSSFRLGNAKVRQAQLPETVTSADGSYSRPPYWS</sequence>